<comment type="subcellular location">
    <subcellularLocation>
        <location evidence="1">Mitochondrion inner membrane</location>
        <topology evidence="1">Peripheral membrane protein</topology>
        <orientation evidence="1">Matrix side</orientation>
    </subcellularLocation>
</comment>
<evidence type="ECO:0000256" key="7">
    <source>
        <dbReference type="ARBA" id="ARBA00023128"/>
    </source>
</evidence>
<keyword evidence="5" id="KW-0999">Mitochondrion inner membrane</keyword>
<keyword evidence="3" id="KW-0813">Transport</keyword>
<dbReference type="Proteomes" id="UP000239156">
    <property type="component" value="Unassembled WGS sequence"/>
</dbReference>
<keyword evidence="9" id="KW-0812">Transmembrane</keyword>
<dbReference type="GO" id="GO:0005743">
    <property type="term" value="C:mitochondrial inner membrane"/>
    <property type="evidence" value="ECO:0007669"/>
    <property type="project" value="UniProtKB-SubCell"/>
</dbReference>
<organism evidence="10 11">
    <name type="scientific">Puccinia striiformis</name>
    <dbReference type="NCBI Taxonomy" id="27350"/>
    <lineage>
        <taxon>Eukaryota</taxon>
        <taxon>Fungi</taxon>
        <taxon>Dikarya</taxon>
        <taxon>Basidiomycota</taxon>
        <taxon>Pucciniomycotina</taxon>
        <taxon>Pucciniomycetes</taxon>
        <taxon>Pucciniales</taxon>
        <taxon>Pucciniaceae</taxon>
        <taxon>Puccinia</taxon>
    </lineage>
</organism>
<keyword evidence="9" id="KW-1133">Transmembrane helix</keyword>
<keyword evidence="7" id="KW-0496">Mitochondrion</keyword>
<dbReference type="PANTHER" id="PTHR12653:SF0">
    <property type="entry name" value="NADH DEHYDROGENASE [UBIQUINONE] 1 ALPHA SUBCOMPLEX SUBUNIT 5"/>
    <property type="match status" value="1"/>
</dbReference>
<dbReference type="InterPro" id="IPR006806">
    <property type="entry name" value="NDUFA5"/>
</dbReference>
<evidence type="ECO:0000256" key="6">
    <source>
        <dbReference type="ARBA" id="ARBA00022982"/>
    </source>
</evidence>
<evidence type="ECO:0000256" key="5">
    <source>
        <dbReference type="ARBA" id="ARBA00022792"/>
    </source>
</evidence>
<evidence type="ECO:0000256" key="8">
    <source>
        <dbReference type="ARBA" id="ARBA00023136"/>
    </source>
</evidence>
<evidence type="ECO:0000256" key="3">
    <source>
        <dbReference type="ARBA" id="ARBA00022448"/>
    </source>
</evidence>
<evidence type="ECO:0000256" key="2">
    <source>
        <dbReference type="ARBA" id="ARBA00010261"/>
    </source>
</evidence>
<evidence type="ECO:0000256" key="9">
    <source>
        <dbReference type="SAM" id="Phobius"/>
    </source>
</evidence>
<keyword evidence="8 9" id="KW-0472">Membrane</keyword>
<evidence type="ECO:0000256" key="1">
    <source>
        <dbReference type="ARBA" id="ARBA00004443"/>
    </source>
</evidence>
<accession>A0A2S4VRZ8</accession>
<dbReference type="GO" id="GO:0022904">
    <property type="term" value="P:respiratory electron transport chain"/>
    <property type="evidence" value="ECO:0007669"/>
    <property type="project" value="InterPro"/>
</dbReference>
<reference evidence="10" key="1">
    <citation type="submission" date="2017-12" db="EMBL/GenBank/DDBJ databases">
        <title>Gene loss provides genomic basis for host adaptation in cereal stripe rust fungi.</title>
        <authorList>
            <person name="Xia C."/>
        </authorList>
    </citation>
    <scope>NUCLEOTIDE SEQUENCE [LARGE SCALE GENOMIC DNA]</scope>
    <source>
        <strain evidence="10">93-210</strain>
    </source>
</reference>
<dbReference type="EMBL" id="PKSL01000032">
    <property type="protein sequence ID" value="POW12304.1"/>
    <property type="molecule type" value="Genomic_DNA"/>
</dbReference>
<name>A0A2S4VRZ8_9BASI</name>
<dbReference type="VEuPathDB" id="FungiDB:PSTT_04578"/>
<evidence type="ECO:0000313" key="10">
    <source>
        <dbReference type="EMBL" id="POW12304.1"/>
    </source>
</evidence>
<evidence type="ECO:0000313" key="11">
    <source>
        <dbReference type="Proteomes" id="UP000239156"/>
    </source>
</evidence>
<dbReference type="PANTHER" id="PTHR12653">
    <property type="entry name" value="NADH-UBIQUINONE OXIDOREDUCTASE 13 KD-B SUBUNIT"/>
    <property type="match status" value="1"/>
</dbReference>
<keyword evidence="4" id="KW-0679">Respiratory chain</keyword>
<comment type="caution">
    <text evidence="10">The sequence shown here is derived from an EMBL/GenBank/DDBJ whole genome shotgun (WGS) entry which is preliminary data.</text>
</comment>
<keyword evidence="6" id="KW-0249">Electron transport</keyword>
<proteinExistence type="inferred from homology"/>
<dbReference type="Pfam" id="PF04716">
    <property type="entry name" value="ETC_C1_NDUFA5"/>
    <property type="match status" value="1"/>
</dbReference>
<comment type="similarity">
    <text evidence="2">Belongs to the complex I NDUFA5 subunit family.</text>
</comment>
<protein>
    <submittedName>
        <fullName evidence="10">Uncharacterized protein</fullName>
    </submittedName>
</protein>
<sequence>MHCLRATLIGAELSLSCHSHFIGVLREARIPEHTSSSSTNKMFTTAIRTSRSLINCRPSQIIRLRLNRATYATSSSSSFQAPKTEREVADLLAKARTETERKQIFDSIIGTQKKQDLIKKFQSEETVQDSIGRTKLSTDQTGVDVHPSPFNALRLTYNKTLKVLENIPKSTVYYQAVHSQTIKNLGIVTKFIDNLKVDQVEDQIKQAENELEVNLIEHAVYSADDEYQLALKMIKLKALVPLFFLKFLVIFIGYSLTFPCLLYVRWEDLEEKPLKGQWDYFEIPASTSYPKN</sequence>
<gene>
    <name evidence="10" type="ORF">PSTT_04578</name>
</gene>
<feature type="transmembrane region" description="Helical" evidence="9">
    <location>
        <begin position="238"/>
        <end position="264"/>
    </location>
</feature>
<dbReference type="AlphaFoldDB" id="A0A2S4VRZ8"/>
<keyword evidence="11" id="KW-1185">Reference proteome</keyword>
<evidence type="ECO:0000256" key="4">
    <source>
        <dbReference type="ARBA" id="ARBA00022660"/>
    </source>
</evidence>